<sequence>MWFYFFPHCIYHLTKWFPQNNRIKFRVVVFLLSVALLVPEFIVLSLPTTSRACDQPLLNILVAGIVFLFMSVGFAIIFSLMDPVPRIVKILFHLFGVGSLILGLMSAFYTFEAPACSDSTTELYYWCYVTSVLALITTGYFLLTVPFWLANKTKPNLVLDWRRRSGICYEPVVYCSCVWHV</sequence>
<feature type="transmembrane region" description="Helical" evidence="1">
    <location>
        <begin position="90"/>
        <end position="111"/>
    </location>
</feature>
<protein>
    <recommendedName>
        <fullName evidence="4">MARVEL domain-containing protein</fullName>
    </recommendedName>
</protein>
<keyword evidence="1" id="KW-1133">Transmembrane helix</keyword>
<keyword evidence="1" id="KW-0812">Transmembrane</keyword>
<evidence type="ECO:0000313" key="2">
    <source>
        <dbReference type="EMBL" id="CAK8677796.1"/>
    </source>
</evidence>
<proteinExistence type="predicted"/>
<gene>
    <name evidence="2" type="ORF">CVLEPA_LOCUS7791</name>
</gene>
<keyword evidence="3" id="KW-1185">Reference proteome</keyword>
<dbReference type="Proteomes" id="UP001642483">
    <property type="component" value="Unassembled WGS sequence"/>
</dbReference>
<keyword evidence="1" id="KW-0472">Membrane</keyword>
<accession>A0ABP0FGH2</accession>
<feature type="transmembrane region" description="Helical" evidence="1">
    <location>
        <begin position="58"/>
        <end position="78"/>
    </location>
</feature>
<evidence type="ECO:0000256" key="1">
    <source>
        <dbReference type="SAM" id="Phobius"/>
    </source>
</evidence>
<name>A0ABP0FGH2_CLALP</name>
<reference evidence="2 3" key="1">
    <citation type="submission" date="2024-02" db="EMBL/GenBank/DDBJ databases">
        <authorList>
            <person name="Daric V."/>
            <person name="Darras S."/>
        </authorList>
    </citation>
    <scope>NUCLEOTIDE SEQUENCE [LARGE SCALE GENOMIC DNA]</scope>
</reference>
<organism evidence="2 3">
    <name type="scientific">Clavelina lepadiformis</name>
    <name type="common">Light-bulb sea squirt</name>
    <name type="synonym">Ascidia lepadiformis</name>
    <dbReference type="NCBI Taxonomy" id="159417"/>
    <lineage>
        <taxon>Eukaryota</taxon>
        <taxon>Metazoa</taxon>
        <taxon>Chordata</taxon>
        <taxon>Tunicata</taxon>
        <taxon>Ascidiacea</taxon>
        <taxon>Aplousobranchia</taxon>
        <taxon>Clavelinidae</taxon>
        <taxon>Clavelina</taxon>
    </lineage>
</organism>
<evidence type="ECO:0000313" key="3">
    <source>
        <dbReference type="Proteomes" id="UP001642483"/>
    </source>
</evidence>
<dbReference type="EMBL" id="CAWYQH010000046">
    <property type="protein sequence ID" value="CAK8677796.1"/>
    <property type="molecule type" value="Genomic_DNA"/>
</dbReference>
<feature type="transmembrane region" description="Helical" evidence="1">
    <location>
        <begin position="25"/>
        <end position="46"/>
    </location>
</feature>
<evidence type="ECO:0008006" key="4">
    <source>
        <dbReference type="Google" id="ProtNLM"/>
    </source>
</evidence>
<comment type="caution">
    <text evidence="2">The sequence shown here is derived from an EMBL/GenBank/DDBJ whole genome shotgun (WGS) entry which is preliminary data.</text>
</comment>
<feature type="transmembrane region" description="Helical" evidence="1">
    <location>
        <begin position="123"/>
        <end position="149"/>
    </location>
</feature>